<accession>E4SFT2</accession>
<sequence>MKKEHIVPAPDIGYAKIDDLIVVYSLKNENYCIFNETATFIWECLVNGITDPEEIATNLANSFDCSIETALNDVNEFINELIEKKLVLENN</sequence>
<organism evidence="1 2">
    <name type="scientific">Caldicellulosiruptor kronotskyensis (strain DSM 18902 / VKM B-2412 / 2002)</name>
    <dbReference type="NCBI Taxonomy" id="632348"/>
    <lineage>
        <taxon>Bacteria</taxon>
        <taxon>Bacillati</taxon>
        <taxon>Bacillota</taxon>
        <taxon>Bacillota incertae sedis</taxon>
        <taxon>Caldicellulosiruptorales</taxon>
        <taxon>Caldicellulosiruptoraceae</taxon>
        <taxon>Caldicellulosiruptor</taxon>
    </lineage>
</organism>
<dbReference type="EMBL" id="CP002330">
    <property type="protein sequence ID" value="ADQ46607.1"/>
    <property type="molecule type" value="Genomic_DNA"/>
</dbReference>
<name>E4SFT2_CALK2</name>
<evidence type="ECO:0000313" key="2">
    <source>
        <dbReference type="Proteomes" id="UP000006835"/>
    </source>
</evidence>
<dbReference type="Proteomes" id="UP000006835">
    <property type="component" value="Chromosome"/>
</dbReference>
<keyword evidence="2" id="KW-1185">Reference proteome</keyword>
<dbReference type="PATRIC" id="fig|632348.3.peg.1855"/>
<dbReference type="RefSeq" id="WP_013430695.1">
    <property type="nucleotide sequence ID" value="NC_014720.1"/>
</dbReference>
<reference key="1">
    <citation type="submission" date="2010-11" db="EMBL/GenBank/DDBJ databases">
        <title>Complete sequence of Caldicellulosiruptor kronotskyensis 2002.</title>
        <authorList>
            <consortium name="US DOE Joint Genome Institute"/>
            <person name="Lucas S."/>
            <person name="Copeland A."/>
            <person name="Lapidus A."/>
            <person name="Cheng J.-F."/>
            <person name="Bruce D."/>
            <person name="Goodwin L."/>
            <person name="Pitluck S."/>
            <person name="Davenport K."/>
            <person name="Detter J.C."/>
            <person name="Han C."/>
            <person name="Tapia R."/>
            <person name="Land M."/>
            <person name="Hauser L."/>
            <person name="Jeffries C."/>
            <person name="Kyrpides N."/>
            <person name="Ivanova N."/>
            <person name="Mikhailova N."/>
            <person name="Blumer-Schuette S.E."/>
            <person name="Kelly R.M."/>
            <person name="Woyke T."/>
        </authorList>
    </citation>
    <scope>NUCLEOTIDE SEQUENCE</scope>
    <source>
        <strain>2002</strain>
    </source>
</reference>
<dbReference type="Pfam" id="PF05402">
    <property type="entry name" value="PqqD"/>
    <property type="match status" value="1"/>
</dbReference>
<dbReference type="Gene3D" id="1.10.10.1150">
    <property type="entry name" value="Coenzyme PQQ synthesis protein D (PqqD)"/>
    <property type="match status" value="1"/>
</dbReference>
<dbReference type="InterPro" id="IPR041881">
    <property type="entry name" value="PqqD_sf"/>
</dbReference>
<gene>
    <name evidence="1" type="ordered locus">Calkro_1757</name>
</gene>
<dbReference type="HOGENOM" id="CLU_159325_2_4_9"/>
<dbReference type="InterPro" id="IPR008792">
    <property type="entry name" value="PQQD"/>
</dbReference>
<protein>
    <recommendedName>
        <fullName evidence="3">Coenzyme PQQ synthesis D</fullName>
    </recommendedName>
</protein>
<proteinExistence type="predicted"/>
<evidence type="ECO:0008006" key="3">
    <source>
        <dbReference type="Google" id="ProtNLM"/>
    </source>
</evidence>
<dbReference type="KEGG" id="ckn:Calkro_1757"/>
<dbReference type="AlphaFoldDB" id="E4SFT2"/>
<dbReference type="OrthoDB" id="1752996at2"/>
<evidence type="ECO:0000313" key="1">
    <source>
        <dbReference type="EMBL" id="ADQ46607.1"/>
    </source>
</evidence>
<reference evidence="1 2" key="2">
    <citation type="journal article" date="2011" name="J. Bacteriol.">
        <title>Complete genome sequences for the anaerobic, extremely thermophilic plant biomass-degrading bacteria Caldicellulosiruptor hydrothermalis, Caldicellulosiruptor kristjanssonii, Caldicellulosiruptor kronotskyensis, Caldicellulosiruptor owensenis, and Caldicellulosiruptor lactoaceticus.</title>
        <authorList>
            <person name="Blumer-Schuette S.E."/>
            <person name="Ozdemir I."/>
            <person name="Mistry D."/>
            <person name="Lucas S."/>
            <person name="Lapidus A."/>
            <person name="Cheng J.F."/>
            <person name="Goodwin L.A."/>
            <person name="Pitluck S."/>
            <person name="Land M.L."/>
            <person name="Hauser L.J."/>
            <person name="Woyke T."/>
            <person name="Mikhailova N."/>
            <person name="Pati A."/>
            <person name="Kyrpides N.C."/>
            <person name="Ivanova N."/>
            <person name="Detter J.C."/>
            <person name="Walston-Davenport K."/>
            <person name="Han S."/>
            <person name="Adams M.W."/>
            <person name="Kelly R.M."/>
        </authorList>
    </citation>
    <scope>NUCLEOTIDE SEQUENCE [LARGE SCALE GENOMIC DNA]</scope>
    <source>
        <strain evidence="2">DSM 18902 / VKM B-2412 / 2002</strain>
    </source>
</reference>